<dbReference type="Proteomes" id="UP000193240">
    <property type="component" value="Unassembled WGS sequence"/>
</dbReference>
<feature type="chain" id="PRO_5012711516" description="Mid2 domain-containing protein" evidence="7">
    <location>
        <begin position="22"/>
        <end position="339"/>
    </location>
</feature>
<reference evidence="8 9" key="1">
    <citation type="journal article" date="2017" name="Genome Announc.">
        <title>Genome sequence of the saprophytic ascomycete Epicoccum nigrum ICMP 19927 strain isolated from New Zealand.</title>
        <authorList>
            <person name="Fokin M."/>
            <person name="Fleetwood D."/>
            <person name="Weir B.S."/>
            <person name="Villas-Boas S.G."/>
        </authorList>
    </citation>
    <scope>NUCLEOTIDE SEQUENCE [LARGE SCALE GENOMIC DNA]</scope>
    <source>
        <strain evidence="8 9">ICMP 19927</strain>
    </source>
</reference>
<feature type="compositionally biased region" description="Basic and acidic residues" evidence="5">
    <location>
        <begin position="306"/>
        <end position="317"/>
    </location>
</feature>
<keyword evidence="3 6" id="KW-1133">Transmembrane helix</keyword>
<keyword evidence="2 6" id="KW-0812">Transmembrane</keyword>
<keyword evidence="7" id="KW-0732">Signal</keyword>
<evidence type="ECO:0000256" key="7">
    <source>
        <dbReference type="SAM" id="SignalP"/>
    </source>
</evidence>
<accession>A0A1Y2M8D8</accession>
<evidence type="ECO:0000313" key="9">
    <source>
        <dbReference type="Proteomes" id="UP000193240"/>
    </source>
</evidence>
<protein>
    <recommendedName>
        <fullName evidence="10">Mid2 domain-containing protein</fullName>
    </recommendedName>
</protein>
<feature type="compositionally biased region" description="Low complexity" evidence="5">
    <location>
        <begin position="159"/>
        <end position="178"/>
    </location>
</feature>
<feature type="transmembrane region" description="Helical" evidence="6">
    <location>
        <begin position="200"/>
        <end position="224"/>
    </location>
</feature>
<dbReference type="CDD" id="cd12087">
    <property type="entry name" value="TM_EGFR-like"/>
    <property type="match status" value="1"/>
</dbReference>
<proteinExistence type="predicted"/>
<organism evidence="8 9">
    <name type="scientific">Epicoccum nigrum</name>
    <name type="common">Soil fungus</name>
    <name type="synonym">Epicoccum purpurascens</name>
    <dbReference type="NCBI Taxonomy" id="105696"/>
    <lineage>
        <taxon>Eukaryota</taxon>
        <taxon>Fungi</taxon>
        <taxon>Dikarya</taxon>
        <taxon>Ascomycota</taxon>
        <taxon>Pezizomycotina</taxon>
        <taxon>Dothideomycetes</taxon>
        <taxon>Pleosporomycetidae</taxon>
        <taxon>Pleosporales</taxon>
        <taxon>Pleosporineae</taxon>
        <taxon>Didymellaceae</taxon>
        <taxon>Epicoccum</taxon>
    </lineage>
</organism>
<evidence type="ECO:0000256" key="5">
    <source>
        <dbReference type="SAM" id="MobiDB-lite"/>
    </source>
</evidence>
<name>A0A1Y2M8D8_EPING</name>
<evidence type="ECO:0000256" key="3">
    <source>
        <dbReference type="ARBA" id="ARBA00022989"/>
    </source>
</evidence>
<keyword evidence="4 6" id="KW-0472">Membrane</keyword>
<evidence type="ECO:0000256" key="2">
    <source>
        <dbReference type="ARBA" id="ARBA00022692"/>
    </source>
</evidence>
<evidence type="ECO:0000256" key="4">
    <source>
        <dbReference type="ARBA" id="ARBA00023136"/>
    </source>
</evidence>
<feature type="region of interest" description="Disordered" evidence="5">
    <location>
        <begin position="159"/>
        <end position="194"/>
    </location>
</feature>
<dbReference type="PANTHER" id="PTHR15549">
    <property type="entry name" value="PAIRED IMMUNOGLOBULIN-LIKE TYPE 2 RECEPTOR"/>
    <property type="match status" value="1"/>
</dbReference>
<dbReference type="STRING" id="105696.A0A1Y2M8D8"/>
<comment type="subcellular location">
    <subcellularLocation>
        <location evidence="1">Membrane</location>
        <topology evidence="1">Single-pass membrane protein</topology>
    </subcellularLocation>
</comment>
<feature type="compositionally biased region" description="Polar residues" evidence="5">
    <location>
        <begin position="179"/>
        <end position="194"/>
    </location>
</feature>
<dbReference type="InParanoid" id="A0A1Y2M8D8"/>
<feature type="compositionally biased region" description="Low complexity" evidence="5">
    <location>
        <begin position="326"/>
        <end position="339"/>
    </location>
</feature>
<dbReference type="EMBL" id="KZ107839">
    <property type="protein sequence ID" value="OSS52375.1"/>
    <property type="molecule type" value="Genomic_DNA"/>
</dbReference>
<keyword evidence="9" id="KW-1185">Reference proteome</keyword>
<evidence type="ECO:0000256" key="1">
    <source>
        <dbReference type="ARBA" id="ARBA00004167"/>
    </source>
</evidence>
<dbReference type="PANTHER" id="PTHR15549:SF26">
    <property type="entry name" value="AXIAL BUDDING PATTERN PROTEIN 2-RELATED"/>
    <property type="match status" value="1"/>
</dbReference>
<dbReference type="NCBIfam" id="TIGR01167">
    <property type="entry name" value="LPXTG_anchor"/>
    <property type="match status" value="1"/>
</dbReference>
<evidence type="ECO:0008006" key="10">
    <source>
        <dbReference type="Google" id="ProtNLM"/>
    </source>
</evidence>
<dbReference type="InterPro" id="IPR051694">
    <property type="entry name" value="Immunoregulatory_rcpt-like"/>
</dbReference>
<dbReference type="AlphaFoldDB" id="A0A1Y2M8D8"/>
<evidence type="ECO:0000313" key="8">
    <source>
        <dbReference type="EMBL" id="OSS52375.1"/>
    </source>
</evidence>
<feature type="region of interest" description="Disordered" evidence="5">
    <location>
        <begin position="269"/>
        <end position="339"/>
    </location>
</feature>
<gene>
    <name evidence="8" type="ORF">B5807_02349</name>
</gene>
<feature type="signal peptide" evidence="7">
    <location>
        <begin position="1"/>
        <end position="21"/>
    </location>
</feature>
<dbReference type="GO" id="GO:0071944">
    <property type="term" value="C:cell periphery"/>
    <property type="evidence" value="ECO:0007669"/>
    <property type="project" value="UniProtKB-ARBA"/>
</dbReference>
<dbReference type="GO" id="GO:0016020">
    <property type="term" value="C:membrane"/>
    <property type="evidence" value="ECO:0007669"/>
    <property type="project" value="UniProtKB-SubCell"/>
</dbReference>
<evidence type="ECO:0000256" key="6">
    <source>
        <dbReference type="SAM" id="Phobius"/>
    </source>
</evidence>
<feature type="region of interest" description="Disordered" evidence="5">
    <location>
        <begin position="230"/>
        <end position="254"/>
    </location>
</feature>
<sequence length="339" mass="36028">MSKQLLLLVSLTSALWRLSMASPVDPTITPAAVLPRQMFDYDFIGWVLETSGTTSEWIASSCPTGYTHRMEGKYAGCCTTTAARCWTATACYEESGRAYRIFTDSDLSYESACTATKCSTILISESYNQKDPDPKTEIVCGFSGVNAVYYRDIPPSLTEQVSTSSTSSLPETSTNSSPGASSTTSIAPVQTTEPNSGSKAWIAGAVAGPVLGLTLIGAGVWLFLRRKKKATKPHIDSSQPPAGVGGYTDTKPQYQPAQHAYTRPAYNQAYPQQGDFSPPQVSPAPQYGFSPPNNATPSPSMGAYAHDAKYAVNREAEAAELGDSSTTAPGAAPTAQSHR</sequence>